<name>A0AAJ7J0F7_9HYME</name>
<evidence type="ECO:0000259" key="2">
    <source>
        <dbReference type="PROSITE" id="PS50879"/>
    </source>
</evidence>
<dbReference type="GeneID" id="108625508"/>
<dbReference type="KEGG" id="ccal:108625508"/>
<dbReference type="InterPro" id="IPR050092">
    <property type="entry name" value="RNase_H"/>
</dbReference>
<dbReference type="GO" id="GO:0003676">
    <property type="term" value="F:nucleic acid binding"/>
    <property type="evidence" value="ECO:0007669"/>
    <property type="project" value="InterPro"/>
</dbReference>
<dbReference type="PANTHER" id="PTHR10642">
    <property type="entry name" value="RIBONUCLEASE H1"/>
    <property type="match status" value="1"/>
</dbReference>
<accession>A0AAJ7J0F7</accession>
<proteinExistence type="inferred from homology"/>
<keyword evidence="3" id="KW-1185">Reference proteome</keyword>
<evidence type="ECO:0000256" key="1">
    <source>
        <dbReference type="ARBA" id="ARBA00005300"/>
    </source>
</evidence>
<dbReference type="CDD" id="cd09276">
    <property type="entry name" value="Rnase_HI_RT_non_LTR"/>
    <property type="match status" value="1"/>
</dbReference>
<dbReference type="GO" id="GO:0043137">
    <property type="term" value="P:DNA replication, removal of RNA primer"/>
    <property type="evidence" value="ECO:0007669"/>
    <property type="project" value="TreeGrafter"/>
</dbReference>
<dbReference type="Gene3D" id="3.30.420.10">
    <property type="entry name" value="Ribonuclease H-like superfamily/Ribonuclease H"/>
    <property type="match status" value="1"/>
</dbReference>
<reference evidence="4" key="1">
    <citation type="submission" date="2025-08" db="UniProtKB">
        <authorList>
            <consortium name="RefSeq"/>
        </authorList>
    </citation>
    <scope>IDENTIFICATION</scope>
    <source>
        <tissue evidence="4">Whole body</tissue>
    </source>
</reference>
<dbReference type="GO" id="GO:0004523">
    <property type="term" value="F:RNA-DNA hybrid ribonuclease activity"/>
    <property type="evidence" value="ECO:0007669"/>
    <property type="project" value="InterPro"/>
</dbReference>
<dbReference type="RefSeq" id="XP_017881064.1">
    <property type="nucleotide sequence ID" value="XM_018025575.1"/>
</dbReference>
<dbReference type="Proteomes" id="UP000694925">
    <property type="component" value="Unplaced"/>
</dbReference>
<dbReference type="SUPFAM" id="SSF53098">
    <property type="entry name" value="Ribonuclease H-like"/>
    <property type="match status" value="1"/>
</dbReference>
<organism evidence="3 4">
    <name type="scientific">Ceratina calcarata</name>
    <dbReference type="NCBI Taxonomy" id="156304"/>
    <lineage>
        <taxon>Eukaryota</taxon>
        <taxon>Metazoa</taxon>
        <taxon>Ecdysozoa</taxon>
        <taxon>Arthropoda</taxon>
        <taxon>Hexapoda</taxon>
        <taxon>Insecta</taxon>
        <taxon>Pterygota</taxon>
        <taxon>Neoptera</taxon>
        <taxon>Endopterygota</taxon>
        <taxon>Hymenoptera</taxon>
        <taxon>Apocrita</taxon>
        <taxon>Aculeata</taxon>
        <taxon>Apoidea</taxon>
        <taxon>Anthophila</taxon>
        <taxon>Apidae</taxon>
        <taxon>Ceratina</taxon>
        <taxon>Zadontomerus</taxon>
    </lineage>
</organism>
<comment type="similarity">
    <text evidence="1">Belongs to the RNase H family.</text>
</comment>
<protein>
    <submittedName>
        <fullName evidence="4">Uncharacterized protein LOC108625508</fullName>
    </submittedName>
</protein>
<dbReference type="InterPro" id="IPR012337">
    <property type="entry name" value="RNaseH-like_sf"/>
</dbReference>
<dbReference type="InterPro" id="IPR036397">
    <property type="entry name" value="RNaseH_sf"/>
</dbReference>
<sequence>MPRITFGALIWWQGTKPDKIKSKLESLQHTALKRVLSAFRYSPTKALEAILATLPIAYRIEEAAIRTAKLLHDGGRWSPIDQGHSTINLIKETVPNNEPHLLMLMEAPSDRITPTYHLSNKCKTHIPSRSEWKSKTCTPYSKWITWYTDGSKDEEGNTGCAWLTGLPLRGSNEYLGNTTTVYQAEIMALIRCTEYMIHKDIKEVKIVIFTDSQAAIKALSKPMITSTLTLKCNELLNKLATKNRYLTICWSPGHVGIPGSEKADRIAKEAMKKVKPEQEPWVPISFTTFKMEIKKVHPEQIKAAMEGVRVDKQKK</sequence>
<dbReference type="PROSITE" id="PS50879">
    <property type="entry name" value="RNASE_H_1"/>
    <property type="match status" value="1"/>
</dbReference>
<gene>
    <name evidence="4" type="primary">LOC108625508</name>
</gene>
<evidence type="ECO:0000313" key="4">
    <source>
        <dbReference type="RefSeq" id="XP_017881064.1"/>
    </source>
</evidence>
<feature type="domain" description="RNase H type-1" evidence="2">
    <location>
        <begin position="140"/>
        <end position="272"/>
    </location>
</feature>
<evidence type="ECO:0000313" key="3">
    <source>
        <dbReference type="Proteomes" id="UP000694925"/>
    </source>
</evidence>
<dbReference type="InterPro" id="IPR002156">
    <property type="entry name" value="RNaseH_domain"/>
</dbReference>
<dbReference type="Pfam" id="PF00075">
    <property type="entry name" value="RNase_H"/>
    <property type="match status" value="1"/>
</dbReference>
<dbReference type="AlphaFoldDB" id="A0AAJ7J0F7"/>
<dbReference type="PANTHER" id="PTHR10642:SF25">
    <property type="entry name" value="RNASE H TYPE-1 DOMAIN-CONTAINING PROTEIN"/>
    <property type="match status" value="1"/>
</dbReference>